<dbReference type="EMBL" id="BPVZ01000061">
    <property type="protein sequence ID" value="GKV22831.1"/>
    <property type="molecule type" value="Genomic_DNA"/>
</dbReference>
<dbReference type="GO" id="GO:0016020">
    <property type="term" value="C:membrane"/>
    <property type="evidence" value="ECO:0007669"/>
    <property type="project" value="UniProtKB-SubCell"/>
</dbReference>
<keyword evidence="5 6" id="KW-0472">Membrane</keyword>
<feature type="transmembrane region" description="Helical" evidence="6">
    <location>
        <begin position="206"/>
        <end position="228"/>
    </location>
</feature>
<comment type="subcellular location">
    <subcellularLocation>
        <location evidence="1 6">Membrane</location>
        <topology evidence="1 6">Multi-pass membrane protein</topology>
    </subcellularLocation>
</comment>
<evidence type="ECO:0000256" key="3">
    <source>
        <dbReference type="ARBA" id="ARBA00022692"/>
    </source>
</evidence>
<evidence type="ECO:0000256" key="4">
    <source>
        <dbReference type="ARBA" id="ARBA00022989"/>
    </source>
</evidence>
<organism evidence="9 10">
    <name type="scientific">Rubroshorea leprosula</name>
    <dbReference type="NCBI Taxonomy" id="152421"/>
    <lineage>
        <taxon>Eukaryota</taxon>
        <taxon>Viridiplantae</taxon>
        <taxon>Streptophyta</taxon>
        <taxon>Embryophyta</taxon>
        <taxon>Tracheophyta</taxon>
        <taxon>Spermatophyta</taxon>
        <taxon>Magnoliopsida</taxon>
        <taxon>eudicotyledons</taxon>
        <taxon>Gunneridae</taxon>
        <taxon>Pentapetalae</taxon>
        <taxon>rosids</taxon>
        <taxon>malvids</taxon>
        <taxon>Malvales</taxon>
        <taxon>Dipterocarpaceae</taxon>
        <taxon>Rubroshorea</taxon>
    </lineage>
</organism>
<evidence type="ECO:0000256" key="5">
    <source>
        <dbReference type="ARBA" id="ARBA00023136"/>
    </source>
</evidence>
<feature type="transmembrane region" description="Helical" evidence="6">
    <location>
        <begin position="36"/>
        <end position="56"/>
    </location>
</feature>
<dbReference type="PANTHER" id="PTHR31218">
    <property type="entry name" value="WAT1-RELATED PROTEIN"/>
    <property type="match status" value="1"/>
</dbReference>
<evidence type="ECO:0000256" key="7">
    <source>
        <dbReference type="SAM" id="SignalP"/>
    </source>
</evidence>
<dbReference type="SUPFAM" id="SSF103481">
    <property type="entry name" value="Multidrug resistance efflux transporter EmrE"/>
    <property type="match status" value="2"/>
</dbReference>
<keyword evidence="4 6" id="KW-1133">Transmembrane helix</keyword>
<keyword evidence="3 6" id="KW-0812">Transmembrane</keyword>
<evidence type="ECO:0000259" key="8">
    <source>
        <dbReference type="Pfam" id="PF00892"/>
    </source>
</evidence>
<feature type="transmembrane region" description="Helical" evidence="6">
    <location>
        <begin position="68"/>
        <end position="90"/>
    </location>
</feature>
<reference evidence="9 10" key="1">
    <citation type="journal article" date="2021" name="Commun. Biol.">
        <title>The genome of Shorea leprosula (Dipterocarpaceae) highlights the ecological relevance of drought in aseasonal tropical rainforests.</title>
        <authorList>
            <person name="Ng K.K.S."/>
            <person name="Kobayashi M.J."/>
            <person name="Fawcett J.A."/>
            <person name="Hatakeyama M."/>
            <person name="Paape T."/>
            <person name="Ng C.H."/>
            <person name="Ang C.C."/>
            <person name="Tnah L.H."/>
            <person name="Lee C.T."/>
            <person name="Nishiyama T."/>
            <person name="Sese J."/>
            <person name="O'Brien M.J."/>
            <person name="Copetti D."/>
            <person name="Mohd Noor M.I."/>
            <person name="Ong R.C."/>
            <person name="Putra M."/>
            <person name="Sireger I.Z."/>
            <person name="Indrioko S."/>
            <person name="Kosugi Y."/>
            <person name="Izuno A."/>
            <person name="Isagi Y."/>
            <person name="Lee S.L."/>
            <person name="Shimizu K.K."/>
        </authorList>
    </citation>
    <scope>NUCLEOTIDE SEQUENCE [LARGE SCALE GENOMIC DNA]</scope>
    <source>
        <strain evidence="9">214</strain>
    </source>
</reference>
<feature type="transmembrane region" description="Helical" evidence="6">
    <location>
        <begin position="96"/>
        <end position="118"/>
    </location>
</feature>
<evidence type="ECO:0000256" key="6">
    <source>
        <dbReference type="RuleBase" id="RU363077"/>
    </source>
</evidence>
<protein>
    <recommendedName>
        <fullName evidence="6">WAT1-related protein</fullName>
    </recommendedName>
</protein>
<accession>A0AAV5KE78</accession>
<sequence length="354" mass="38544">MGTLLPFVGMVIVILAQVSTAVVTKAAMSRGVNKYVIIVYSNVLSTLVLLPCSYVFHRSVRLPLSSSILWRFFLLALVGCVSQICGYAGIDYSSPTLSTAMLNLTPAFTFILTVTFRMEKLDWRSRSSQAKTLGTLISIAGAFVATFYKGPAVIGTQSITISAHLLVFSPQFKWVLGAFLLATEALMMSAWYILQTMILKKFPAILTVIFYLSFFTTIISAVYSLILVEDTSAWKLRLDIGLIAVLHSALVGTVLRCTLCAWCISKAGPLYVSMFKPLGIIFAVVMGVLFLGDALCVGSMVGAIIIVTGFYAVMWGKANEEEKSREESGLGTSTLSSEKVPLLQNRIEEKNSSV</sequence>
<dbReference type="AlphaFoldDB" id="A0AAV5KE78"/>
<feature type="signal peptide" evidence="7">
    <location>
        <begin position="1"/>
        <end position="21"/>
    </location>
</feature>
<evidence type="ECO:0000256" key="1">
    <source>
        <dbReference type="ARBA" id="ARBA00004141"/>
    </source>
</evidence>
<evidence type="ECO:0000256" key="2">
    <source>
        <dbReference type="ARBA" id="ARBA00007635"/>
    </source>
</evidence>
<feature type="domain" description="EamA" evidence="8">
    <location>
        <begin position="10"/>
        <end position="145"/>
    </location>
</feature>
<dbReference type="InterPro" id="IPR000620">
    <property type="entry name" value="EamA_dom"/>
</dbReference>
<keyword evidence="10" id="KW-1185">Reference proteome</keyword>
<dbReference type="Proteomes" id="UP001054252">
    <property type="component" value="Unassembled WGS sequence"/>
</dbReference>
<name>A0AAV5KE78_9ROSI</name>
<keyword evidence="7" id="KW-0732">Signal</keyword>
<dbReference type="InterPro" id="IPR030184">
    <property type="entry name" value="WAT1-related"/>
</dbReference>
<feature type="transmembrane region" description="Helical" evidence="6">
    <location>
        <begin position="174"/>
        <end position="194"/>
    </location>
</feature>
<feature type="transmembrane region" description="Helical" evidence="6">
    <location>
        <begin position="130"/>
        <end position="148"/>
    </location>
</feature>
<comment type="caution">
    <text evidence="9">The sequence shown here is derived from an EMBL/GenBank/DDBJ whole genome shotgun (WGS) entry which is preliminary data.</text>
</comment>
<proteinExistence type="inferred from homology"/>
<feature type="transmembrane region" description="Helical" evidence="6">
    <location>
        <begin position="271"/>
        <end position="291"/>
    </location>
</feature>
<dbReference type="Pfam" id="PF00892">
    <property type="entry name" value="EamA"/>
    <property type="match status" value="1"/>
</dbReference>
<dbReference type="InterPro" id="IPR037185">
    <property type="entry name" value="EmrE-like"/>
</dbReference>
<dbReference type="GO" id="GO:0022857">
    <property type="term" value="F:transmembrane transporter activity"/>
    <property type="evidence" value="ECO:0007669"/>
    <property type="project" value="InterPro"/>
</dbReference>
<evidence type="ECO:0000313" key="10">
    <source>
        <dbReference type="Proteomes" id="UP001054252"/>
    </source>
</evidence>
<feature type="transmembrane region" description="Helical" evidence="6">
    <location>
        <begin position="297"/>
        <end position="315"/>
    </location>
</feature>
<comment type="similarity">
    <text evidence="2 6">Belongs to the drug/metabolite transporter (DMT) superfamily. Plant drug/metabolite exporter (P-DME) (TC 2.A.7.4) family.</text>
</comment>
<feature type="chain" id="PRO_5043562802" description="WAT1-related protein" evidence="7">
    <location>
        <begin position="22"/>
        <end position="354"/>
    </location>
</feature>
<gene>
    <name evidence="9" type="ORF">SLEP1_g32653</name>
</gene>
<feature type="transmembrane region" description="Helical" evidence="6">
    <location>
        <begin position="240"/>
        <end position="264"/>
    </location>
</feature>
<evidence type="ECO:0000313" key="9">
    <source>
        <dbReference type="EMBL" id="GKV22831.1"/>
    </source>
</evidence>